<dbReference type="EMBL" id="MKJU01000037">
    <property type="protein sequence ID" value="OHU86851.1"/>
    <property type="molecule type" value="Genomic_DNA"/>
</dbReference>
<reference evidence="1 2" key="1">
    <citation type="submission" date="2016-09" db="EMBL/GenBank/DDBJ databases">
        <title>Pseudoalteromonas amylolytica sp. nov., isolated from the surface seawater.</title>
        <authorList>
            <person name="Wu Y.-H."/>
            <person name="Cheng H."/>
            <person name="Jin X.-B."/>
            <person name="Wang C.-S."/>
            <person name="Xu X.-W."/>
        </authorList>
    </citation>
    <scope>NUCLEOTIDE SEQUENCE [LARGE SCALE GENOMIC DNA]</scope>
    <source>
        <strain evidence="1 2">JW1</strain>
    </source>
</reference>
<accession>A0A1S1MSU0</accession>
<evidence type="ECO:0000313" key="1">
    <source>
        <dbReference type="EMBL" id="OHU86851.1"/>
    </source>
</evidence>
<dbReference type="STRING" id="1859457.BET10_01240"/>
<dbReference type="OrthoDB" id="6281373at2"/>
<sequence length="353" mass="39760">MRTILYGVLVCFSVGASAQRYYSEQFSEQDLGKSFAVQTHKVGDKCLTGTVIHTPVSSGQLDYLQRQNETQIRRRTFGELHGGVNLFIIAGSVSTSMTHRNATDTLSLTSQLHLQLEQGYSTLENRQVVAGYEDLSCGNDFVYQVRYGRDLFLNARLHFRTEEDYKKFVTKIKIRVLFFKKTKTKIKEIEKFAANAVLSIDVNSNGDLPAGLTQIMANNPKHCRGSSITPCLDTLQKLADYTFGGPLSADLNNLPKVTRSIMIESYQDSGHYELLSQQGISSSEQYEDIWRSIDERYGKAVRDVQRYEAFLAVATEDEQPDAQAQLDAAKVNLEEMEALRTTCFADPNQPQCR</sequence>
<dbReference type="AlphaFoldDB" id="A0A1S1MSU0"/>
<keyword evidence="2" id="KW-1185">Reference proteome</keyword>
<gene>
    <name evidence="1" type="ORF">BET10_01240</name>
</gene>
<protein>
    <submittedName>
        <fullName evidence="1">Uncharacterized protein</fullName>
    </submittedName>
</protein>
<evidence type="ECO:0000313" key="2">
    <source>
        <dbReference type="Proteomes" id="UP000179786"/>
    </source>
</evidence>
<name>A0A1S1MSU0_9GAMM</name>
<dbReference type="RefSeq" id="WP_070987905.1">
    <property type="nucleotide sequence ID" value="NZ_MKJU01000037.1"/>
</dbReference>
<comment type="caution">
    <text evidence="1">The sequence shown here is derived from an EMBL/GenBank/DDBJ whole genome shotgun (WGS) entry which is preliminary data.</text>
</comment>
<dbReference type="Proteomes" id="UP000179786">
    <property type="component" value="Unassembled WGS sequence"/>
</dbReference>
<organism evidence="1 2">
    <name type="scientific">Pseudoalteromonas amylolytica</name>
    <dbReference type="NCBI Taxonomy" id="1859457"/>
    <lineage>
        <taxon>Bacteria</taxon>
        <taxon>Pseudomonadati</taxon>
        <taxon>Pseudomonadota</taxon>
        <taxon>Gammaproteobacteria</taxon>
        <taxon>Alteromonadales</taxon>
        <taxon>Pseudoalteromonadaceae</taxon>
        <taxon>Pseudoalteromonas</taxon>
    </lineage>
</organism>
<proteinExistence type="predicted"/>